<gene>
    <name evidence="14" type="ORF">HELGO_WM15983</name>
</gene>
<dbReference type="PANTHER" id="PTHR43071">
    <property type="entry name" value="2-AMINO-4-HYDROXY-6-HYDROXYMETHYLDIHYDROPTERIDINE PYROPHOSPHOKINASE"/>
    <property type="match status" value="1"/>
</dbReference>
<keyword evidence="7 14" id="KW-0418">Kinase</keyword>
<dbReference type="Gene3D" id="3.30.70.560">
    <property type="entry name" value="7,8-Dihydro-6-hydroxymethylpterin-pyrophosphokinase HPPK"/>
    <property type="match status" value="1"/>
</dbReference>
<dbReference type="SUPFAM" id="SSF55083">
    <property type="entry name" value="6-hydroxymethyl-7,8-dihydropterin pyrophosphokinase, HPPK"/>
    <property type="match status" value="1"/>
</dbReference>
<evidence type="ECO:0000259" key="13">
    <source>
        <dbReference type="Pfam" id="PF01288"/>
    </source>
</evidence>
<dbReference type="PANTHER" id="PTHR43071:SF1">
    <property type="entry name" value="2-AMINO-4-HYDROXY-6-HYDROXYMETHYLDIHYDROPTERIDINE PYROPHOSPHOKINASE"/>
    <property type="match status" value="1"/>
</dbReference>
<evidence type="ECO:0000256" key="11">
    <source>
        <dbReference type="ARBA" id="ARBA00029766"/>
    </source>
</evidence>
<protein>
    <recommendedName>
        <fullName evidence="4">2-amino-4-hydroxy-6-hydroxymethyldihydropteridine pyrophosphokinase</fullName>
        <ecNumber evidence="3">2.7.6.3</ecNumber>
    </recommendedName>
    <alternativeName>
        <fullName evidence="11">6-hydroxymethyl-7,8-dihydropterin pyrophosphokinase</fullName>
    </alternativeName>
    <alternativeName>
        <fullName evidence="12">7,8-dihydro-6-hydroxymethylpterin-pyrophosphokinase</fullName>
    </alternativeName>
</protein>
<evidence type="ECO:0000256" key="12">
    <source>
        <dbReference type="ARBA" id="ARBA00033413"/>
    </source>
</evidence>
<comment type="function">
    <text evidence="10">Catalyzes the transfer of pyrophosphate from adenosine triphosphate (ATP) to 6-hydroxymethyl-7,8-dihydropterin, an enzymatic step in folate biosynthesis pathway.</text>
</comment>
<sequence length="162" mass="19005">MQKKLDPRNILIFQQNYPYLTIKKSTKPFQVTLGIGGNIGDVSRRFNHLFYYLKRSPFVDIVETSAILKNPPFGYLEQDDFQNALIIVKTCLHPKALLRYILRVEKKFGRKRSFSNAPRTLDIDMIFYEKVQMNSKVLTLPHSDWMNRTSVIIPLIHMKTKT</sequence>
<dbReference type="GO" id="GO:0016301">
    <property type="term" value="F:kinase activity"/>
    <property type="evidence" value="ECO:0007669"/>
    <property type="project" value="UniProtKB-KW"/>
</dbReference>
<dbReference type="EMBL" id="CACVAX010000021">
    <property type="protein sequence ID" value="CAA6809000.1"/>
    <property type="molecule type" value="Genomic_DNA"/>
</dbReference>
<feature type="domain" description="7,8-dihydro-6-hydroxymethylpterin-pyrophosphokinase" evidence="13">
    <location>
        <begin position="33"/>
        <end position="158"/>
    </location>
</feature>
<dbReference type="GO" id="GO:0046656">
    <property type="term" value="P:folic acid biosynthetic process"/>
    <property type="evidence" value="ECO:0007669"/>
    <property type="project" value="UniProtKB-KW"/>
</dbReference>
<evidence type="ECO:0000256" key="1">
    <source>
        <dbReference type="ARBA" id="ARBA00005051"/>
    </source>
</evidence>
<evidence type="ECO:0000256" key="10">
    <source>
        <dbReference type="ARBA" id="ARBA00029409"/>
    </source>
</evidence>
<evidence type="ECO:0000256" key="3">
    <source>
        <dbReference type="ARBA" id="ARBA00013253"/>
    </source>
</evidence>
<evidence type="ECO:0000256" key="4">
    <source>
        <dbReference type="ARBA" id="ARBA00016218"/>
    </source>
</evidence>
<evidence type="ECO:0000256" key="5">
    <source>
        <dbReference type="ARBA" id="ARBA00022679"/>
    </source>
</evidence>
<evidence type="ECO:0000256" key="8">
    <source>
        <dbReference type="ARBA" id="ARBA00022840"/>
    </source>
</evidence>
<dbReference type="GO" id="GO:0005524">
    <property type="term" value="F:ATP binding"/>
    <property type="evidence" value="ECO:0007669"/>
    <property type="project" value="UniProtKB-KW"/>
</dbReference>
<proteinExistence type="inferred from homology"/>
<dbReference type="GO" id="GO:0003848">
    <property type="term" value="F:2-amino-4-hydroxy-6-hydroxymethyldihydropteridine diphosphokinase activity"/>
    <property type="evidence" value="ECO:0007669"/>
    <property type="project" value="UniProtKB-EC"/>
</dbReference>
<evidence type="ECO:0000256" key="9">
    <source>
        <dbReference type="ARBA" id="ARBA00022909"/>
    </source>
</evidence>
<accession>A0A6S6SP19</accession>
<dbReference type="AlphaFoldDB" id="A0A6S6SP19"/>
<dbReference type="EC" id="2.7.6.3" evidence="3"/>
<evidence type="ECO:0000256" key="6">
    <source>
        <dbReference type="ARBA" id="ARBA00022741"/>
    </source>
</evidence>
<dbReference type="Pfam" id="PF01288">
    <property type="entry name" value="HPPK"/>
    <property type="match status" value="1"/>
</dbReference>
<keyword evidence="9" id="KW-0289">Folate biosynthesis</keyword>
<reference evidence="14" key="1">
    <citation type="submission" date="2020-01" db="EMBL/GenBank/DDBJ databases">
        <authorList>
            <person name="Meier V. D."/>
            <person name="Meier V D."/>
        </authorList>
    </citation>
    <scope>NUCLEOTIDE SEQUENCE</scope>
    <source>
        <strain evidence="14">HLG_WM_MAG_04</strain>
    </source>
</reference>
<evidence type="ECO:0000256" key="2">
    <source>
        <dbReference type="ARBA" id="ARBA00005810"/>
    </source>
</evidence>
<keyword evidence="5 14" id="KW-0808">Transferase</keyword>
<comment type="pathway">
    <text evidence="1">Cofactor biosynthesis; tetrahydrofolate biosynthesis; 2-amino-4-hydroxy-6-hydroxymethyl-7,8-dihydropteridine diphosphate from 7,8-dihydroneopterin triphosphate: step 4/4.</text>
</comment>
<keyword evidence="8" id="KW-0067">ATP-binding</keyword>
<organism evidence="14">
    <name type="scientific">uncultured Sulfurovum sp</name>
    <dbReference type="NCBI Taxonomy" id="269237"/>
    <lineage>
        <taxon>Bacteria</taxon>
        <taxon>Pseudomonadati</taxon>
        <taxon>Campylobacterota</taxon>
        <taxon>Epsilonproteobacteria</taxon>
        <taxon>Campylobacterales</taxon>
        <taxon>Sulfurovaceae</taxon>
        <taxon>Sulfurovum</taxon>
        <taxon>environmental samples</taxon>
    </lineage>
</organism>
<evidence type="ECO:0000313" key="14">
    <source>
        <dbReference type="EMBL" id="CAA6809000.1"/>
    </source>
</evidence>
<dbReference type="InterPro" id="IPR035907">
    <property type="entry name" value="Hppk_sf"/>
</dbReference>
<dbReference type="InterPro" id="IPR000550">
    <property type="entry name" value="Hppk"/>
</dbReference>
<keyword evidence="6" id="KW-0547">Nucleotide-binding</keyword>
<dbReference type="GO" id="GO:0046654">
    <property type="term" value="P:tetrahydrofolate biosynthetic process"/>
    <property type="evidence" value="ECO:0007669"/>
    <property type="project" value="UniProtKB-UniPathway"/>
</dbReference>
<dbReference type="UniPathway" id="UPA00077">
    <property type="reaction ID" value="UER00155"/>
</dbReference>
<evidence type="ECO:0000256" key="7">
    <source>
        <dbReference type="ARBA" id="ARBA00022777"/>
    </source>
</evidence>
<dbReference type="CDD" id="cd00483">
    <property type="entry name" value="HPPK"/>
    <property type="match status" value="1"/>
</dbReference>
<comment type="similarity">
    <text evidence="2">Belongs to the HPPK family.</text>
</comment>
<name>A0A6S6SP19_9BACT</name>
<dbReference type="NCBIfam" id="TIGR01498">
    <property type="entry name" value="folK"/>
    <property type="match status" value="1"/>
</dbReference>